<organism evidence="1 2">
    <name type="scientific">Rhizophagus irregularis (strain DAOM 197198w)</name>
    <name type="common">Glomus intraradices</name>
    <dbReference type="NCBI Taxonomy" id="1432141"/>
    <lineage>
        <taxon>Eukaryota</taxon>
        <taxon>Fungi</taxon>
        <taxon>Fungi incertae sedis</taxon>
        <taxon>Mucoromycota</taxon>
        <taxon>Glomeromycotina</taxon>
        <taxon>Glomeromycetes</taxon>
        <taxon>Glomerales</taxon>
        <taxon>Glomeraceae</taxon>
        <taxon>Rhizophagus</taxon>
    </lineage>
</organism>
<reference evidence="1 2" key="1">
    <citation type="submission" date="2014-02" db="EMBL/GenBank/DDBJ databases">
        <title>Single nucleus genome sequencing reveals high similarity among nuclei of an endomycorrhizal fungus.</title>
        <authorList>
            <person name="Lin K."/>
            <person name="Geurts R."/>
            <person name="Zhang Z."/>
            <person name="Limpens E."/>
            <person name="Saunders D.G."/>
            <person name="Mu D."/>
            <person name="Pang E."/>
            <person name="Cao H."/>
            <person name="Cha H."/>
            <person name="Lin T."/>
            <person name="Zhou Q."/>
            <person name="Shang Y."/>
            <person name="Li Y."/>
            <person name="Ivanov S."/>
            <person name="Sharma T."/>
            <person name="Velzen R.V."/>
            <person name="Ruijter N.D."/>
            <person name="Aanen D.K."/>
            <person name="Win J."/>
            <person name="Kamoun S."/>
            <person name="Bisseling T."/>
            <person name="Huang S."/>
        </authorList>
    </citation>
    <scope>NUCLEOTIDE SEQUENCE [LARGE SCALE GENOMIC DNA]</scope>
    <source>
        <strain evidence="2">DAOM197198w</strain>
    </source>
</reference>
<keyword evidence="2" id="KW-1185">Reference proteome</keyword>
<sequence length="142" mass="17098">MRREQRPTKKVFEYIIRIFEVDGTDGETYVEYKWKKASSSAIITIKEAKKYGFEQQIDEYLKDKEIIKINKLNNVDREKLRDMPKYYCTIGYCYRKHNSSAGRDRHELYSHIKKIKKGKIRKAIEDDKKNEINKKVLKTIKK</sequence>
<dbReference type="EMBL" id="JEMT01028462">
    <property type="protein sequence ID" value="EXX54560.1"/>
    <property type="molecule type" value="Genomic_DNA"/>
</dbReference>
<evidence type="ECO:0000313" key="2">
    <source>
        <dbReference type="Proteomes" id="UP000022910"/>
    </source>
</evidence>
<evidence type="ECO:0000313" key="1">
    <source>
        <dbReference type="EMBL" id="EXX54560.1"/>
    </source>
</evidence>
<gene>
    <name evidence="1" type="ORF">RirG_233380</name>
</gene>
<comment type="caution">
    <text evidence="1">The sequence shown here is derived from an EMBL/GenBank/DDBJ whole genome shotgun (WGS) entry which is preliminary data.</text>
</comment>
<name>A0A015IKB3_RHIIW</name>
<dbReference type="HOGENOM" id="CLU_1816796_0_0_1"/>
<proteinExistence type="predicted"/>
<accession>A0A015IKB3</accession>
<protein>
    <submittedName>
        <fullName evidence="1">Uncharacterized protein</fullName>
    </submittedName>
</protein>
<dbReference type="OrthoDB" id="2345894at2759"/>
<dbReference type="AlphaFoldDB" id="A0A015IKB3"/>
<dbReference type="Proteomes" id="UP000022910">
    <property type="component" value="Unassembled WGS sequence"/>
</dbReference>